<organism evidence="1 2">
    <name type="scientific">Mycoplasmopsis synoviae</name>
    <name type="common">Mycoplasma synoviae</name>
    <dbReference type="NCBI Taxonomy" id="2109"/>
    <lineage>
        <taxon>Bacteria</taxon>
        <taxon>Bacillati</taxon>
        <taxon>Mycoplasmatota</taxon>
        <taxon>Mycoplasmoidales</taxon>
        <taxon>Metamycoplasmataceae</taxon>
        <taxon>Mycoplasmopsis</taxon>
    </lineage>
</organism>
<dbReference type="EMBL" id="LS991953">
    <property type="protein sequence ID" value="SYV93670.1"/>
    <property type="molecule type" value="Genomic_DNA"/>
</dbReference>
<keyword evidence="1" id="KW-0808">Transferase</keyword>
<keyword evidence="1" id="KW-0489">Methyltransferase</keyword>
<evidence type="ECO:0000313" key="2">
    <source>
        <dbReference type="Proteomes" id="UP000259328"/>
    </source>
</evidence>
<dbReference type="Proteomes" id="UP000259328">
    <property type="component" value="Chromosome"/>
</dbReference>
<name>A0A3B0PCG7_MYCSY</name>
<dbReference type="GO" id="GO:0032259">
    <property type="term" value="P:methylation"/>
    <property type="evidence" value="ECO:0007669"/>
    <property type="project" value="UniProtKB-KW"/>
</dbReference>
<dbReference type="InterPro" id="IPR029063">
    <property type="entry name" value="SAM-dependent_MTases_sf"/>
</dbReference>
<evidence type="ECO:0000313" key="1">
    <source>
        <dbReference type="EMBL" id="SYV93670.1"/>
    </source>
</evidence>
<dbReference type="RefSeq" id="WP_051085465.1">
    <property type="nucleotide sequence ID" value="NZ_LS991953.1"/>
</dbReference>
<dbReference type="Gene3D" id="3.40.50.150">
    <property type="entry name" value="Vaccinia Virus protein VP39"/>
    <property type="match status" value="1"/>
</dbReference>
<gene>
    <name evidence="1" type="ORF">NCTC10124_01427</name>
</gene>
<reference evidence="2" key="1">
    <citation type="submission" date="2018-06" db="EMBL/GenBank/DDBJ databases">
        <authorList>
            <consortium name="Pathogen Informatics"/>
        </authorList>
    </citation>
    <scope>NUCLEOTIDE SEQUENCE [LARGE SCALE GENOMIC DNA]</scope>
    <source>
        <strain evidence="2">NCTC10124</strain>
    </source>
</reference>
<sequence>MVNKRLNLAKDLLNEAGLFFILIDDNQHAYLKVLMDEIFGEENFIASCPRKKHLFRVKTLIKN</sequence>
<proteinExistence type="predicted"/>
<dbReference type="GeneID" id="93530494"/>
<dbReference type="GO" id="GO:0008168">
    <property type="term" value="F:methyltransferase activity"/>
    <property type="evidence" value="ECO:0007669"/>
    <property type="project" value="UniProtKB-KW"/>
</dbReference>
<dbReference type="AlphaFoldDB" id="A0A3B0PCG7"/>
<protein>
    <submittedName>
        <fullName evidence="1">Adenine specific DNA methylase Mod</fullName>
    </submittedName>
</protein>
<dbReference type="SUPFAM" id="SSF53335">
    <property type="entry name" value="S-adenosyl-L-methionine-dependent methyltransferases"/>
    <property type="match status" value="1"/>
</dbReference>
<accession>A0A3B0PCG7</accession>